<evidence type="ECO:0000313" key="3">
    <source>
        <dbReference type="Proteomes" id="UP000214365"/>
    </source>
</evidence>
<dbReference type="OrthoDB" id="497927at2759"/>
<organism evidence="2 3">
    <name type="scientific">Talaromyces atroroseus</name>
    <dbReference type="NCBI Taxonomy" id="1441469"/>
    <lineage>
        <taxon>Eukaryota</taxon>
        <taxon>Fungi</taxon>
        <taxon>Dikarya</taxon>
        <taxon>Ascomycota</taxon>
        <taxon>Pezizomycotina</taxon>
        <taxon>Eurotiomycetes</taxon>
        <taxon>Eurotiomycetidae</taxon>
        <taxon>Eurotiales</taxon>
        <taxon>Trichocomaceae</taxon>
        <taxon>Talaromyces</taxon>
        <taxon>Talaromyces sect. Trachyspermi</taxon>
    </lineage>
</organism>
<dbReference type="Proteomes" id="UP000214365">
    <property type="component" value="Unassembled WGS sequence"/>
</dbReference>
<dbReference type="EMBL" id="LFMY01000004">
    <property type="protein sequence ID" value="OKL60801.1"/>
    <property type="molecule type" value="Genomic_DNA"/>
</dbReference>
<reference evidence="2 3" key="1">
    <citation type="submission" date="2015-06" db="EMBL/GenBank/DDBJ databases">
        <title>Talaromyces atroroseus IBT 11181 draft genome.</title>
        <authorList>
            <person name="Rasmussen K.B."/>
            <person name="Rasmussen S."/>
            <person name="Petersen B."/>
            <person name="Sicheritz-Ponten T."/>
            <person name="Mortensen U.H."/>
            <person name="Thrane U."/>
        </authorList>
    </citation>
    <scope>NUCLEOTIDE SEQUENCE [LARGE SCALE GENOMIC DNA]</scope>
    <source>
        <strain evidence="2 3">IBT 11181</strain>
    </source>
</reference>
<dbReference type="AlphaFoldDB" id="A0A225AHB1"/>
<protein>
    <recommendedName>
        <fullName evidence="1">Carbohydrate kinase PfkB domain-containing protein</fullName>
    </recommendedName>
</protein>
<feature type="domain" description="Carbohydrate kinase PfkB" evidence="1">
    <location>
        <begin position="54"/>
        <end position="196"/>
    </location>
</feature>
<dbReference type="PANTHER" id="PTHR47098:SF1">
    <property type="entry name" value="PFKB FAMILY CARBOHYDRATE KINASE SUPERFAMILY (AFU_ORTHOLOGUE AFUA_4G09500)"/>
    <property type="match status" value="1"/>
</dbReference>
<dbReference type="RefSeq" id="XP_020120922.1">
    <property type="nucleotide sequence ID" value="XM_020265844.1"/>
</dbReference>
<proteinExistence type="predicted"/>
<dbReference type="SUPFAM" id="SSF53613">
    <property type="entry name" value="Ribokinase-like"/>
    <property type="match status" value="1"/>
</dbReference>
<accession>A0A225AHB1</accession>
<dbReference type="GeneID" id="31003288"/>
<keyword evidence="3" id="KW-1185">Reference proteome</keyword>
<sequence length="232" mass="25817">MAKSFHFLYWPRDLEERVLELLELRKKAGLLLDNEQRPLIIWEPAPLSCNKKQLSSLFSALKVVDVCSPNHLELLRLFGEQPSSPFSRAQVEDLARRIFDSGVGPRRTGTVVIRAGEHGAMTLNPHDGICHWIPPYYGSSLSPAEGESQSSGVVDATGAGNAFLGAYAIGYLKTGDIKEAACYGSVAASFVLEQRGMPRRKATDGQEKWNDSDVHDRLNTYLEQVFMSTHRR</sequence>
<evidence type="ECO:0000313" key="2">
    <source>
        <dbReference type="EMBL" id="OKL60801.1"/>
    </source>
</evidence>
<dbReference type="InterPro" id="IPR011611">
    <property type="entry name" value="PfkB_dom"/>
</dbReference>
<dbReference type="PANTHER" id="PTHR47098">
    <property type="entry name" value="PROTEIN MAK32"/>
    <property type="match status" value="1"/>
</dbReference>
<dbReference type="Pfam" id="PF00294">
    <property type="entry name" value="PfkB"/>
    <property type="match status" value="1"/>
</dbReference>
<evidence type="ECO:0000259" key="1">
    <source>
        <dbReference type="Pfam" id="PF00294"/>
    </source>
</evidence>
<gene>
    <name evidence="2" type="ORF">UA08_03533</name>
</gene>
<dbReference type="InterPro" id="IPR029056">
    <property type="entry name" value="Ribokinase-like"/>
</dbReference>
<name>A0A225AHB1_TALAT</name>
<dbReference type="Gene3D" id="3.40.1190.20">
    <property type="match status" value="1"/>
</dbReference>
<dbReference type="STRING" id="1441469.A0A225AHB1"/>
<comment type="caution">
    <text evidence="2">The sequence shown here is derived from an EMBL/GenBank/DDBJ whole genome shotgun (WGS) entry which is preliminary data.</text>
</comment>